<feature type="compositionally biased region" description="Polar residues" evidence="1">
    <location>
        <begin position="730"/>
        <end position="748"/>
    </location>
</feature>
<feature type="region of interest" description="Disordered" evidence="1">
    <location>
        <begin position="710"/>
        <end position="785"/>
    </location>
</feature>
<accession>A0ABD3P5G1</accession>
<name>A0ABD3P5G1_9STRA</name>
<comment type="caution">
    <text evidence="2">The sequence shown here is derived from an EMBL/GenBank/DDBJ whole genome shotgun (WGS) entry which is preliminary data.</text>
</comment>
<feature type="compositionally biased region" description="Polar residues" evidence="1">
    <location>
        <begin position="33"/>
        <end position="49"/>
    </location>
</feature>
<feature type="region of interest" description="Disordered" evidence="1">
    <location>
        <begin position="342"/>
        <end position="371"/>
    </location>
</feature>
<sequence>CPSIIDSGKRGRPPTSDSVNQPPTARRPPTTTNADNAEPQQRNVRQTPRPTAEQMHLYRTQMQQQMQLQLTQQSQQSQYSSSGSQNNPPSLPYGTYPTNYSQSIAYGVFHPFVQAIEAKQKKKKEVVGTQMEEDELALLNGPMPLLNHRCSYVNQLHHVCQILGSHVQILTDMGVAADALRYAYQDCLPTLHPELQQLQQNRNEGATNRGAGGVDDSVTNGGANVGESDGVNEDSNGVNNGGSNQYWYLLENLHQVDVIVEDEEMESALLFLQGEGSSAINTFKRYVETDGNSGEVDRRHLEKIEEFKTRKWITASDLRGTNDMLKKEVLRRYQLLKELDERGNSDSDDASVVGQKKRRSGGAASNVNQSTGPKFSVVRRLLLAHLEAVKNEEEHEKLERGDSINNNTIIKMRIVEAVHHESFRKELLEIDTSLSRIKLDRRNAEDRPPNIWELSAHQCNKQNQAEVTPEYVEKTHKDLRSQFKKAHQNWKKSGNGKDNLKDNGETAHLIRILGEEYKDKQPVDDDDNPLIIKYVSDDRYEFCGNSLATAYFWGSTEKIDLMSVVTQNLGSYGNSAGDVGNARDSVADQSARGRLDVAVNSFAQTVAQLPEMFRDLMLEANSNTNQLRAALSSESDGRRRMLETASDLEQEYYNAAIECEKYKATLSVDVVDSDVILKLYGNKRDALENRVRDTEAKMNANDQEIASLESKLASESNNSHSRTHNRVRVDQNNETSPLTSEGESNTYNIAERAERAAAAAANDRETITDDQSIDAENELDDGQINSIDTDFADAFLN</sequence>
<evidence type="ECO:0000313" key="2">
    <source>
        <dbReference type="EMBL" id="KAL3783444.1"/>
    </source>
</evidence>
<reference evidence="2 3" key="1">
    <citation type="submission" date="2024-10" db="EMBL/GenBank/DDBJ databases">
        <title>Updated reference genomes for cyclostephanoid diatoms.</title>
        <authorList>
            <person name="Roberts W.R."/>
            <person name="Alverson A.J."/>
        </authorList>
    </citation>
    <scope>NUCLEOTIDE SEQUENCE [LARGE SCALE GENOMIC DNA]</scope>
    <source>
        <strain evidence="2 3">AJA010-31</strain>
    </source>
</reference>
<feature type="region of interest" description="Disordered" evidence="1">
    <location>
        <begin position="1"/>
        <end position="96"/>
    </location>
</feature>
<proteinExistence type="predicted"/>
<feature type="compositionally biased region" description="Low complexity" evidence="1">
    <location>
        <begin position="60"/>
        <end position="85"/>
    </location>
</feature>
<feature type="compositionally biased region" description="Low complexity" evidence="1">
    <location>
        <begin position="22"/>
        <end position="32"/>
    </location>
</feature>
<evidence type="ECO:0000313" key="3">
    <source>
        <dbReference type="Proteomes" id="UP001530400"/>
    </source>
</evidence>
<feature type="non-terminal residue" evidence="2">
    <location>
        <position position="1"/>
    </location>
</feature>
<feature type="region of interest" description="Disordered" evidence="1">
    <location>
        <begin position="204"/>
        <end position="237"/>
    </location>
</feature>
<dbReference type="AlphaFoldDB" id="A0ABD3P5G1"/>
<evidence type="ECO:0000256" key="1">
    <source>
        <dbReference type="SAM" id="MobiDB-lite"/>
    </source>
</evidence>
<dbReference type="EMBL" id="JALLPJ020000766">
    <property type="protein sequence ID" value="KAL3783444.1"/>
    <property type="molecule type" value="Genomic_DNA"/>
</dbReference>
<dbReference type="Proteomes" id="UP001530400">
    <property type="component" value="Unassembled WGS sequence"/>
</dbReference>
<protein>
    <submittedName>
        <fullName evidence="2">Uncharacterized protein</fullName>
    </submittedName>
</protein>
<gene>
    <name evidence="2" type="ORF">ACHAWO_011926</name>
</gene>
<organism evidence="2 3">
    <name type="scientific">Cyclotella atomus</name>
    <dbReference type="NCBI Taxonomy" id="382360"/>
    <lineage>
        <taxon>Eukaryota</taxon>
        <taxon>Sar</taxon>
        <taxon>Stramenopiles</taxon>
        <taxon>Ochrophyta</taxon>
        <taxon>Bacillariophyta</taxon>
        <taxon>Coscinodiscophyceae</taxon>
        <taxon>Thalassiosirophycidae</taxon>
        <taxon>Stephanodiscales</taxon>
        <taxon>Stephanodiscaceae</taxon>
        <taxon>Cyclotella</taxon>
    </lineage>
</organism>
<feature type="compositionally biased region" description="Acidic residues" evidence="1">
    <location>
        <begin position="771"/>
        <end position="781"/>
    </location>
</feature>
<keyword evidence="3" id="KW-1185">Reference proteome</keyword>